<evidence type="ECO:0000313" key="6">
    <source>
        <dbReference type="Proteomes" id="UP000516764"/>
    </source>
</evidence>
<name>A0A7L8AEB9_9FLAO</name>
<dbReference type="InterPro" id="IPR026444">
    <property type="entry name" value="Secre_tail"/>
</dbReference>
<dbReference type="Pfam" id="PF18962">
    <property type="entry name" value="Por_Secre_tail"/>
    <property type="match status" value="1"/>
</dbReference>
<organism evidence="5 6">
    <name type="scientific">Polaribacter haliotis</name>
    <dbReference type="NCBI Taxonomy" id="1888915"/>
    <lineage>
        <taxon>Bacteria</taxon>
        <taxon>Pseudomonadati</taxon>
        <taxon>Bacteroidota</taxon>
        <taxon>Flavobacteriia</taxon>
        <taxon>Flavobacteriales</taxon>
        <taxon>Flavobacteriaceae</taxon>
    </lineage>
</organism>
<feature type="signal peptide" evidence="2">
    <location>
        <begin position="1"/>
        <end position="18"/>
    </location>
</feature>
<feature type="domain" description="Secretion system C-terminal sorting" evidence="4">
    <location>
        <begin position="893"/>
        <end position="961"/>
    </location>
</feature>
<proteinExistence type="predicted"/>
<keyword evidence="6" id="KW-1185">Reference proteome</keyword>
<evidence type="ECO:0000313" key="5">
    <source>
        <dbReference type="EMBL" id="QOD60284.1"/>
    </source>
</evidence>
<dbReference type="InterPro" id="IPR008964">
    <property type="entry name" value="Invasin/intimin_cell_adhesion"/>
</dbReference>
<feature type="domain" description="MBG" evidence="3">
    <location>
        <begin position="377"/>
        <end position="439"/>
    </location>
</feature>
<feature type="domain" description="MBG" evidence="3">
    <location>
        <begin position="732"/>
        <end position="785"/>
    </location>
</feature>
<reference evidence="5 6" key="1">
    <citation type="journal article" date="2016" name="Int. J. Syst. Evol. Microbiol.">
        <title>Polaribacter haliotis sp. nov., isolated from the gut of abalone Haliotis discus hannai.</title>
        <authorList>
            <person name="Kim Y.O."/>
            <person name="Park I.S."/>
            <person name="Park S."/>
            <person name="Nam B.H."/>
            <person name="Park J.M."/>
            <person name="Kim D.G."/>
            <person name="Yoon J.H."/>
        </authorList>
    </citation>
    <scope>NUCLEOTIDE SEQUENCE [LARGE SCALE GENOMIC DNA]</scope>
    <source>
        <strain evidence="5 6">KCTC 52418</strain>
    </source>
</reference>
<feature type="domain" description="MBG" evidence="3">
    <location>
        <begin position="666"/>
        <end position="714"/>
    </location>
</feature>
<evidence type="ECO:0000256" key="1">
    <source>
        <dbReference type="ARBA" id="ARBA00022729"/>
    </source>
</evidence>
<dbReference type="OrthoDB" id="1086662at2"/>
<feature type="domain" description="MBG" evidence="3">
    <location>
        <begin position="590"/>
        <end position="656"/>
    </location>
</feature>
<protein>
    <submittedName>
        <fullName evidence="5">T9SS type A sorting domain-containing protein</fullName>
    </submittedName>
</protein>
<evidence type="ECO:0000256" key="2">
    <source>
        <dbReference type="SAM" id="SignalP"/>
    </source>
</evidence>
<accession>A0A7L8AEB9</accession>
<sequence length="965" mass="103344">MRNSILFIFLLLAANVYSQSPDWSVNASLYQYNMTFTVVLNVNGTVLTNSNDKVGAFVNGENRGEATVVYNANAKKYVAYLTVLANTAAETISFKIYDSTNDVIISVPKTEIFEINKNIGGAFQSYSIANPILGSQAKINSFSFQGITSESTSITNNTVSVEVLSTVDITSLTPVFTTESNGKLYLNKVLQVSSNNTLDFTNDVVYEVLSEDESLKEVYTVKVKKIVNTSANNITFSSASFTYDGTQKSLAIGGTLPAGTSVTYSNNGLTNVGSKQVTATISGASFQAVVFTANLTVTQAPITGVTFSDTNFTYDGTEKTMSIVGNLPNGTSLNYVLNTRTNAGTQEAFALITGDNYVNLVLKANLTVEEAVFGGFTLNDKSYEYDGNPKSILVTENIPNGTSVSYENNNKIDAGIYEIVATISKENYKDIVLKANLTIDKLTLRNFSLGDEIYVYDGNPKSLKISGSFPEGASVSYSNNSFTNVGSYEVTATVTGNNYTNFTLKGSLIIAKANLNGFSFEDKNFVFDGTPKSLEISGNLPEGVSVSYSANNIKDAGAYEITAIISGANHISKVLKATLTISKATLQSYTLNNESYVFDGNTKSIKIKECLPEGASVSYTNNEVSNVGVYEVTATISGANYTAQVLKATLSIVKATLNGLGLTSKNFVYDGTPKSLAILGNLPNGVSVSYSSNSFTNAGSHEVTATISGANYEDLILRANVIIAKATLIGFTLDDENFEYDGTQKSLSVSGILPNGVSISYLNNSFTDAGSYKVTATISGANYQDLTLKANAIIAKANQTITFNKITIPSDKNEFNLEATSSSGLEILYTSSNTDVAIVSGNLVFIVGNGMATITASQPGNNNFNPAENKSQELNITTLGAKSEIFNTKSVLLYPNPVNSNLKLKLNTKQPQVISIFDTTGKIIKTINGYQSEKNIDVSNFTAGSYFIKIKDTEGRISVKSFIKN</sequence>
<dbReference type="SUPFAM" id="SSF49373">
    <property type="entry name" value="Invasin/intimin cell-adhesion fragments"/>
    <property type="match status" value="1"/>
</dbReference>
<dbReference type="InterPro" id="IPR043772">
    <property type="entry name" value="MBG_3"/>
</dbReference>
<dbReference type="RefSeq" id="WP_088353919.1">
    <property type="nucleotide sequence ID" value="NZ_CP061813.1"/>
</dbReference>
<keyword evidence="1 2" id="KW-0732">Signal</keyword>
<feature type="chain" id="PRO_5032275313" evidence="2">
    <location>
        <begin position="19"/>
        <end position="965"/>
    </location>
</feature>
<feature type="domain" description="MBG" evidence="3">
    <location>
        <begin position="449"/>
        <end position="514"/>
    </location>
</feature>
<dbReference type="Proteomes" id="UP000516764">
    <property type="component" value="Chromosome"/>
</dbReference>
<dbReference type="Pfam" id="PF18887">
    <property type="entry name" value="MBG_3"/>
    <property type="match status" value="6"/>
</dbReference>
<dbReference type="AlphaFoldDB" id="A0A7L8AEB9"/>
<dbReference type="NCBIfam" id="TIGR04183">
    <property type="entry name" value="Por_Secre_tail"/>
    <property type="match status" value="1"/>
</dbReference>
<feature type="domain" description="MBG" evidence="3">
    <location>
        <begin position="233"/>
        <end position="300"/>
    </location>
</feature>
<dbReference type="Gene3D" id="2.60.40.2340">
    <property type="match status" value="1"/>
</dbReference>
<gene>
    <name evidence="5" type="ORF">H9I45_13175</name>
</gene>
<dbReference type="EMBL" id="CP061813">
    <property type="protein sequence ID" value="QOD60284.1"/>
    <property type="molecule type" value="Genomic_DNA"/>
</dbReference>
<evidence type="ECO:0000259" key="4">
    <source>
        <dbReference type="Pfam" id="PF18962"/>
    </source>
</evidence>
<dbReference type="KEGG" id="phal:H9I45_13175"/>
<evidence type="ECO:0000259" key="3">
    <source>
        <dbReference type="Pfam" id="PF18887"/>
    </source>
</evidence>